<name>A0A5C5WLC8_9BACT</name>
<evidence type="ECO:0000313" key="2">
    <source>
        <dbReference type="Proteomes" id="UP000316598"/>
    </source>
</evidence>
<sequence length="63" mass="6819">MGPFAAGNGLGPTVGYPDFSEAEVVDRHFLHPITDQIFDQDVENHTCQPAGCDKMVTSRTILA</sequence>
<dbReference type="EMBL" id="SJPI01000002">
    <property type="protein sequence ID" value="TWT50881.1"/>
    <property type="molecule type" value="Genomic_DNA"/>
</dbReference>
<evidence type="ECO:0000313" key="1">
    <source>
        <dbReference type="EMBL" id="TWT50881.1"/>
    </source>
</evidence>
<comment type="caution">
    <text evidence="1">The sequence shown here is derived from an EMBL/GenBank/DDBJ whole genome shotgun (WGS) entry which is preliminary data.</text>
</comment>
<organism evidence="1 2">
    <name type="scientific">Rubripirellula amarantea</name>
    <dbReference type="NCBI Taxonomy" id="2527999"/>
    <lineage>
        <taxon>Bacteria</taxon>
        <taxon>Pseudomonadati</taxon>
        <taxon>Planctomycetota</taxon>
        <taxon>Planctomycetia</taxon>
        <taxon>Pirellulales</taxon>
        <taxon>Pirellulaceae</taxon>
        <taxon>Rubripirellula</taxon>
    </lineage>
</organism>
<accession>A0A5C5WLC8</accession>
<dbReference type="Proteomes" id="UP000316598">
    <property type="component" value="Unassembled WGS sequence"/>
</dbReference>
<reference evidence="1 2" key="1">
    <citation type="submission" date="2019-02" db="EMBL/GenBank/DDBJ databases">
        <title>Deep-cultivation of Planctomycetes and their phenomic and genomic characterization uncovers novel biology.</title>
        <authorList>
            <person name="Wiegand S."/>
            <person name="Jogler M."/>
            <person name="Boedeker C."/>
            <person name="Pinto D."/>
            <person name="Vollmers J."/>
            <person name="Rivas-Marin E."/>
            <person name="Kohn T."/>
            <person name="Peeters S.H."/>
            <person name="Heuer A."/>
            <person name="Rast P."/>
            <person name="Oberbeckmann S."/>
            <person name="Bunk B."/>
            <person name="Jeske O."/>
            <person name="Meyerdierks A."/>
            <person name="Storesund J.E."/>
            <person name="Kallscheuer N."/>
            <person name="Luecker S."/>
            <person name="Lage O.M."/>
            <person name="Pohl T."/>
            <person name="Merkel B.J."/>
            <person name="Hornburger P."/>
            <person name="Mueller R.-W."/>
            <person name="Bruemmer F."/>
            <person name="Labrenz M."/>
            <person name="Spormann A.M."/>
            <person name="Op Den Camp H."/>
            <person name="Overmann J."/>
            <person name="Amann R."/>
            <person name="Jetten M.S.M."/>
            <person name="Mascher T."/>
            <person name="Medema M.H."/>
            <person name="Devos D.P."/>
            <person name="Kaster A.-K."/>
            <person name="Ovreas L."/>
            <person name="Rohde M."/>
            <person name="Galperin M.Y."/>
            <person name="Jogler C."/>
        </authorList>
    </citation>
    <scope>NUCLEOTIDE SEQUENCE [LARGE SCALE GENOMIC DNA]</scope>
    <source>
        <strain evidence="1 2">Pla22</strain>
    </source>
</reference>
<proteinExistence type="predicted"/>
<dbReference type="AlphaFoldDB" id="A0A5C5WLC8"/>
<keyword evidence="2" id="KW-1185">Reference proteome</keyword>
<gene>
    <name evidence="1" type="ORF">Pla22_36240</name>
</gene>
<protein>
    <submittedName>
        <fullName evidence="1">Uncharacterized protein</fullName>
    </submittedName>
</protein>